<dbReference type="OrthoDB" id="9771846at2"/>
<evidence type="ECO:0000256" key="3">
    <source>
        <dbReference type="ARBA" id="ARBA00022676"/>
    </source>
</evidence>
<dbReference type="SUPFAM" id="SSF53448">
    <property type="entry name" value="Nucleotide-diphospho-sugar transferases"/>
    <property type="match status" value="1"/>
</dbReference>
<reference evidence="7" key="1">
    <citation type="submission" date="2019-10" db="EMBL/GenBank/DDBJ databases">
        <authorList>
            <person name="Ross D.E."/>
            <person name="Gulliver D."/>
        </authorList>
    </citation>
    <scope>NUCLEOTIDE SEQUENCE</scope>
    <source>
        <strain evidence="7">DER-2019</strain>
    </source>
</reference>
<evidence type="ECO:0000259" key="6">
    <source>
        <dbReference type="Pfam" id="PF00535"/>
    </source>
</evidence>
<comment type="similarity">
    <text evidence="2">Belongs to the glycosyltransferase 2 family.</text>
</comment>
<dbReference type="EMBL" id="WJBD01000029">
    <property type="protein sequence ID" value="MBC3889896.1"/>
    <property type="molecule type" value="Genomic_DNA"/>
</dbReference>
<evidence type="ECO:0000256" key="1">
    <source>
        <dbReference type="ARBA" id="ARBA00004776"/>
    </source>
</evidence>
<keyword evidence="5" id="KW-1133">Transmembrane helix</keyword>
<organism evidence="7 8">
    <name type="scientific">Acetobacterium paludosum</name>
    <dbReference type="NCBI Taxonomy" id="52693"/>
    <lineage>
        <taxon>Bacteria</taxon>
        <taxon>Bacillati</taxon>
        <taxon>Bacillota</taxon>
        <taxon>Clostridia</taxon>
        <taxon>Eubacteriales</taxon>
        <taxon>Eubacteriaceae</taxon>
        <taxon>Acetobacterium</taxon>
    </lineage>
</organism>
<dbReference type="RefSeq" id="WP_148566878.1">
    <property type="nucleotide sequence ID" value="NZ_RXYA01000006.1"/>
</dbReference>
<name>A0A923KYN3_9FIRM</name>
<feature type="transmembrane region" description="Helical" evidence="5">
    <location>
        <begin position="303"/>
        <end position="322"/>
    </location>
</feature>
<dbReference type="AlphaFoldDB" id="A0A923KYN3"/>
<dbReference type="CDD" id="cd04186">
    <property type="entry name" value="GT_2_like_c"/>
    <property type="match status" value="1"/>
</dbReference>
<evidence type="ECO:0000313" key="7">
    <source>
        <dbReference type="EMBL" id="MBC3889896.1"/>
    </source>
</evidence>
<dbReference type="InterPro" id="IPR001173">
    <property type="entry name" value="Glyco_trans_2-like"/>
</dbReference>
<proteinExistence type="inferred from homology"/>
<keyword evidence="4" id="KW-0808">Transferase</keyword>
<keyword evidence="5" id="KW-0472">Membrane</keyword>
<dbReference type="Gene3D" id="3.90.550.10">
    <property type="entry name" value="Spore Coat Polysaccharide Biosynthesis Protein SpsA, Chain A"/>
    <property type="match status" value="1"/>
</dbReference>
<keyword evidence="3" id="KW-0328">Glycosyltransferase</keyword>
<dbReference type="InterPro" id="IPR029044">
    <property type="entry name" value="Nucleotide-diphossugar_trans"/>
</dbReference>
<dbReference type="PANTHER" id="PTHR43179:SF12">
    <property type="entry name" value="GALACTOFURANOSYLTRANSFERASE GLFT2"/>
    <property type="match status" value="1"/>
</dbReference>
<sequence length="327" mass="37321">MKSDVSVIIPNFNGENYIANCLDSILDQSFNQWGQIEIIVVDDCSSDDSINIIKGYKDVKLRENAVNSGFDKSVNEGIKASSGKYCLLLNNDVVVDHNFVKYLYEHIDKNPKIFSVSSKMIRYFERNKLDDTGDFYNIFGWAYKRGDGKRIGSYQKETSVFSTCAGAGIYRRSILDEIGLFDEAFFAYLEDVDISYRGLIFGYQNQYEPCAVCYHIGSATTAKGQKYSPFKVKISARNNIYMAYKNMPLIQLLINSPFLVVGFSIKYMLFLKRGFGKDYAAGIKEGLKTCSQIKKVPLQSKNIGHYFLIEIQLIFNVFRFILNKLSR</sequence>
<reference evidence="7" key="2">
    <citation type="submission" date="2020-10" db="EMBL/GenBank/DDBJ databases">
        <title>Comparative genomics of the Acetobacterium genus.</title>
        <authorList>
            <person name="Marshall C."/>
            <person name="May H."/>
            <person name="Norman S."/>
        </authorList>
    </citation>
    <scope>NUCLEOTIDE SEQUENCE</scope>
    <source>
        <strain evidence="7">DER-2019</strain>
    </source>
</reference>
<feature type="transmembrane region" description="Helical" evidence="5">
    <location>
        <begin position="249"/>
        <end position="269"/>
    </location>
</feature>
<keyword evidence="5" id="KW-0812">Transmembrane</keyword>
<protein>
    <submittedName>
        <fullName evidence="7">Glycosyltransferase</fullName>
    </submittedName>
</protein>
<dbReference type="Pfam" id="PF00535">
    <property type="entry name" value="Glycos_transf_2"/>
    <property type="match status" value="1"/>
</dbReference>
<dbReference type="GO" id="GO:0016757">
    <property type="term" value="F:glycosyltransferase activity"/>
    <property type="evidence" value="ECO:0007669"/>
    <property type="project" value="UniProtKB-KW"/>
</dbReference>
<evidence type="ECO:0000256" key="2">
    <source>
        <dbReference type="ARBA" id="ARBA00006739"/>
    </source>
</evidence>
<accession>A0A923KYN3</accession>
<evidence type="ECO:0000256" key="4">
    <source>
        <dbReference type="ARBA" id="ARBA00022679"/>
    </source>
</evidence>
<dbReference type="PANTHER" id="PTHR43179">
    <property type="entry name" value="RHAMNOSYLTRANSFERASE WBBL"/>
    <property type="match status" value="1"/>
</dbReference>
<gene>
    <name evidence="7" type="ORF">GH810_16445</name>
</gene>
<comment type="caution">
    <text evidence="7">The sequence shown here is derived from an EMBL/GenBank/DDBJ whole genome shotgun (WGS) entry which is preliminary data.</text>
</comment>
<keyword evidence="8" id="KW-1185">Reference proteome</keyword>
<feature type="domain" description="Glycosyltransferase 2-like" evidence="6">
    <location>
        <begin position="6"/>
        <end position="179"/>
    </location>
</feature>
<dbReference type="Proteomes" id="UP000616595">
    <property type="component" value="Unassembled WGS sequence"/>
</dbReference>
<evidence type="ECO:0000313" key="8">
    <source>
        <dbReference type="Proteomes" id="UP000616595"/>
    </source>
</evidence>
<comment type="pathway">
    <text evidence="1">Cell wall biogenesis; cell wall polysaccharide biosynthesis.</text>
</comment>
<evidence type="ECO:0000256" key="5">
    <source>
        <dbReference type="SAM" id="Phobius"/>
    </source>
</evidence>